<comment type="caution">
    <text evidence="1">The sequence shown here is derived from an EMBL/GenBank/DDBJ whole genome shotgun (WGS) entry which is preliminary data.</text>
</comment>
<evidence type="ECO:0000313" key="2">
    <source>
        <dbReference type="Proteomes" id="UP000625033"/>
    </source>
</evidence>
<reference evidence="1" key="1">
    <citation type="submission" date="2020-11" db="EMBL/GenBank/DDBJ databases">
        <title>Sequencing the genomes of 1000 actinobacteria strains.</title>
        <authorList>
            <person name="Klenk H.-P."/>
        </authorList>
    </citation>
    <scope>NUCLEOTIDE SEQUENCE</scope>
    <source>
        <strain evidence="1">DSM 26152</strain>
    </source>
</reference>
<dbReference type="Proteomes" id="UP000625033">
    <property type="component" value="Unassembled WGS sequence"/>
</dbReference>
<gene>
    <name evidence="1" type="ORF">IW252_000012</name>
</gene>
<proteinExistence type="predicted"/>
<organism evidence="1 2">
    <name type="scientific">Zhihengliuella flava</name>
    <dbReference type="NCBI Taxonomy" id="1285193"/>
    <lineage>
        <taxon>Bacteria</taxon>
        <taxon>Bacillati</taxon>
        <taxon>Actinomycetota</taxon>
        <taxon>Actinomycetes</taxon>
        <taxon>Micrococcales</taxon>
        <taxon>Micrococcaceae</taxon>
        <taxon>Zhihengliuella</taxon>
    </lineage>
</organism>
<protein>
    <recommendedName>
        <fullName evidence="3">Head decoration protein</fullName>
    </recommendedName>
</protein>
<keyword evidence="2" id="KW-1185">Reference proteome</keyword>
<accession>A0A931D3U1</accession>
<evidence type="ECO:0000313" key="1">
    <source>
        <dbReference type="EMBL" id="MBG6083245.1"/>
    </source>
</evidence>
<dbReference type="RefSeq" id="WP_196834704.1">
    <property type="nucleotide sequence ID" value="NZ_JADOTZ010000001.1"/>
</dbReference>
<evidence type="ECO:0008006" key="3">
    <source>
        <dbReference type="Google" id="ProtNLM"/>
    </source>
</evidence>
<dbReference type="AlphaFoldDB" id="A0A931D3U1"/>
<dbReference type="EMBL" id="JADOTZ010000001">
    <property type="protein sequence ID" value="MBG6083245.1"/>
    <property type="molecule type" value="Genomic_DNA"/>
</dbReference>
<sequence>MPRLTTETYGGGDYSWVGAAHALRNARTEMIDVSAFTESTHYPDGYIPSGTPVAKVSGVLVPYDSAEATVTGAGILAGFVLTDTPVSGTTDVPAALYDHGRVVTANVPGDFTAPAAAEKSSATTIVFV</sequence>
<name>A0A931D3U1_9MICC</name>